<protein>
    <submittedName>
        <fullName evidence="2">Uncharacterized protein</fullName>
    </submittedName>
</protein>
<dbReference type="EMBL" id="CAUJNA010000097">
    <property type="protein sequence ID" value="CAJ1371778.1"/>
    <property type="molecule type" value="Genomic_DNA"/>
</dbReference>
<feature type="compositionally biased region" description="Basic and acidic residues" evidence="1">
    <location>
        <begin position="117"/>
        <end position="126"/>
    </location>
</feature>
<evidence type="ECO:0000256" key="1">
    <source>
        <dbReference type="SAM" id="MobiDB-lite"/>
    </source>
</evidence>
<reference evidence="2" key="1">
    <citation type="submission" date="2023-08" db="EMBL/GenBank/DDBJ databases">
        <authorList>
            <person name="Chen Y."/>
            <person name="Shah S."/>
            <person name="Dougan E. K."/>
            <person name="Thang M."/>
            <person name="Chan C."/>
        </authorList>
    </citation>
    <scope>NUCLEOTIDE SEQUENCE</scope>
</reference>
<evidence type="ECO:0000313" key="3">
    <source>
        <dbReference type="EMBL" id="CAJ1400250.1"/>
    </source>
</evidence>
<dbReference type="AlphaFoldDB" id="A0AA36HP94"/>
<name>A0AA36HP94_9DINO</name>
<sequence>MIAVSQHAVGSSERVGAHSFPEVSVTDKLSQTALGLILTMVMPVPGTVELGVVSIGALWLQGDSAGKHVVVEHPPPSDDTSSDPFGRFRQRPRPSALRLLQGWAHQAPAPASASEEPSAREERASDGEEASPETGTVFVHNAASRMVTVRVLDQGRNIALRAYEKVQEAHPMVRLVSKAVAKGFGAVAGNSWTADSMPGVAIGPADAALLPLPMHQDLQN</sequence>
<evidence type="ECO:0000313" key="4">
    <source>
        <dbReference type="Proteomes" id="UP001178507"/>
    </source>
</evidence>
<proteinExistence type="predicted"/>
<gene>
    <name evidence="2" type="ORF">EVOR1521_LOCUS2018</name>
    <name evidence="3" type="ORF">EVOR1521_LOCUS23630</name>
</gene>
<evidence type="ECO:0000313" key="2">
    <source>
        <dbReference type="EMBL" id="CAJ1371778.1"/>
    </source>
</evidence>
<dbReference type="EMBL" id="CAUJNA010003364">
    <property type="protein sequence ID" value="CAJ1400250.1"/>
    <property type="molecule type" value="Genomic_DNA"/>
</dbReference>
<comment type="caution">
    <text evidence="2">The sequence shown here is derived from an EMBL/GenBank/DDBJ whole genome shotgun (WGS) entry which is preliminary data.</text>
</comment>
<feature type="region of interest" description="Disordered" evidence="1">
    <location>
        <begin position="104"/>
        <end position="137"/>
    </location>
</feature>
<accession>A0AA36HP94</accession>
<organism evidence="2 4">
    <name type="scientific">Effrenium voratum</name>
    <dbReference type="NCBI Taxonomy" id="2562239"/>
    <lineage>
        <taxon>Eukaryota</taxon>
        <taxon>Sar</taxon>
        <taxon>Alveolata</taxon>
        <taxon>Dinophyceae</taxon>
        <taxon>Suessiales</taxon>
        <taxon>Symbiodiniaceae</taxon>
        <taxon>Effrenium</taxon>
    </lineage>
</organism>
<dbReference type="Proteomes" id="UP001178507">
    <property type="component" value="Unassembled WGS sequence"/>
</dbReference>
<keyword evidence="4" id="KW-1185">Reference proteome</keyword>
<feature type="compositionally biased region" description="Low complexity" evidence="1">
    <location>
        <begin position="107"/>
        <end position="116"/>
    </location>
</feature>
<feature type="region of interest" description="Disordered" evidence="1">
    <location>
        <begin position="71"/>
        <end position="90"/>
    </location>
</feature>